<feature type="compositionally biased region" description="Low complexity" evidence="3">
    <location>
        <begin position="199"/>
        <end position="223"/>
    </location>
</feature>
<dbReference type="GO" id="GO:0005524">
    <property type="term" value="F:ATP binding"/>
    <property type="evidence" value="ECO:0007669"/>
    <property type="project" value="UniProtKB-KW"/>
</dbReference>
<gene>
    <name evidence="4" type="ORF">NHX12_005582</name>
</gene>
<keyword evidence="2" id="KW-0067">ATP-binding</keyword>
<evidence type="ECO:0008006" key="6">
    <source>
        <dbReference type="Google" id="ProtNLM"/>
    </source>
</evidence>
<evidence type="ECO:0000313" key="4">
    <source>
        <dbReference type="EMBL" id="KAJ3593247.1"/>
    </source>
</evidence>
<dbReference type="Gene3D" id="3.40.850.10">
    <property type="entry name" value="Kinesin motor domain"/>
    <property type="match status" value="1"/>
</dbReference>
<dbReference type="OrthoDB" id="3176171at2759"/>
<accession>A0A9Q0IAI1</accession>
<evidence type="ECO:0000256" key="1">
    <source>
        <dbReference type="ARBA" id="ARBA00022741"/>
    </source>
</evidence>
<sequence length="248" mass="27398">MTTDMCKVFVRVRPLNSMEVDGNMSKVVHVVDDRTLLLEEKVRLDVTQRTQNVSDTKDLAFGFNKVFGEDSTQAEATCKHYQRIASLKTQQQHIYKKQTEARKSFQNNTARLLVVENQMKVLAKDLHCLKLELQVKDLKQHIEHMIQLAALQDLENIHVHKMLNLSLAAHNDPTLHQQLAAQLTIWADLEESCVEESDGSGAADEASDASSPATAADASSSAEEASDEAAADAAPGKLAPILTFSHLP</sequence>
<keyword evidence="1" id="KW-0547">Nucleotide-binding</keyword>
<dbReference type="InterPro" id="IPR036961">
    <property type="entry name" value="Kinesin_motor_dom_sf"/>
</dbReference>
<proteinExistence type="predicted"/>
<dbReference type="InterPro" id="IPR027417">
    <property type="entry name" value="P-loop_NTPase"/>
</dbReference>
<evidence type="ECO:0000313" key="5">
    <source>
        <dbReference type="Proteomes" id="UP001148018"/>
    </source>
</evidence>
<evidence type="ECO:0000256" key="3">
    <source>
        <dbReference type="SAM" id="MobiDB-lite"/>
    </source>
</evidence>
<dbReference type="Proteomes" id="UP001148018">
    <property type="component" value="Unassembled WGS sequence"/>
</dbReference>
<dbReference type="EMBL" id="JANIIK010000112">
    <property type="protein sequence ID" value="KAJ3593247.1"/>
    <property type="molecule type" value="Genomic_DNA"/>
</dbReference>
<name>A0A9Q0IAI1_9TELE</name>
<evidence type="ECO:0000256" key="2">
    <source>
        <dbReference type="ARBA" id="ARBA00022840"/>
    </source>
</evidence>
<dbReference type="SUPFAM" id="SSF52540">
    <property type="entry name" value="P-loop containing nucleoside triphosphate hydrolases"/>
    <property type="match status" value="1"/>
</dbReference>
<feature type="region of interest" description="Disordered" evidence="3">
    <location>
        <begin position="196"/>
        <end position="234"/>
    </location>
</feature>
<protein>
    <recommendedName>
        <fullName evidence="6">Kinesin motor domain-containing protein</fullName>
    </recommendedName>
</protein>
<reference evidence="4" key="1">
    <citation type="submission" date="2022-07" db="EMBL/GenBank/DDBJ databases">
        <title>Chromosome-level genome of Muraenolepis orangiensis.</title>
        <authorList>
            <person name="Kim J."/>
        </authorList>
    </citation>
    <scope>NUCLEOTIDE SEQUENCE</scope>
    <source>
        <strain evidence="4">KU_S4_2022</strain>
        <tissue evidence="4">Muscle</tissue>
    </source>
</reference>
<comment type="caution">
    <text evidence="4">The sequence shown here is derived from an EMBL/GenBank/DDBJ whole genome shotgun (WGS) entry which is preliminary data.</text>
</comment>
<keyword evidence="5" id="KW-1185">Reference proteome</keyword>
<dbReference type="AlphaFoldDB" id="A0A9Q0IAI1"/>
<organism evidence="4 5">
    <name type="scientific">Muraenolepis orangiensis</name>
    <name type="common">Patagonian moray cod</name>
    <dbReference type="NCBI Taxonomy" id="630683"/>
    <lineage>
        <taxon>Eukaryota</taxon>
        <taxon>Metazoa</taxon>
        <taxon>Chordata</taxon>
        <taxon>Craniata</taxon>
        <taxon>Vertebrata</taxon>
        <taxon>Euteleostomi</taxon>
        <taxon>Actinopterygii</taxon>
        <taxon>Neopterygii</taxon>
        <taxon>Teleostei</taxon>
        <taxon>Neoteleostei</taxon>
        <taxon>Acanthomorphata</taxon>
        <taxon>Zeiogadaria</taxon>
        <taxon>Gadariae</taxon>
        <taxon>Gadiformes</taxon>
        <taxon>Muraenolepidoidei</taxon>
        <taxon>Muraenolepididae</taxon>
        <taxon>Muraenolepis</taxon>
    </lineage>
</organism>